<evidence type="ECO:0000313" key="2">
    <source>
        <dbReference type="Proteomes" id="UP000197418"/>
    </source>
</evidence>
<dbReference type="RefSeq" id="WP_088854109.1">
    <property type="nucleotide sequence ID" value="NZ_CP015102.1"/>
</dbReference>
<protein>
    <submittedName>
        <fullName evidence="1">Uncharacterized protein</fullName>
    </submittedName>
</protein>
<evidence type="ECO:0000313" key="1">
    <source>
        <dbReference type="EMBL" id="ASJ06859.1"/>
    </source>
</evidence>
<dbReference type="KEGG" id="tpaf:A3L08_05750"/>
<dbReference type="EMBL" id="CP015102">
    <property type="protein sequence ID" value="ASJ06859.1"/>
    <property type="molecule type" value="Genomic_DNA"/>
</dbReference>
<dbReference type="OrthoDB" id="85824at2157"/>
<dbReference type="AlphaFoldDB" id="A0A218P7W3"/>
<reference evidence="1 2" key="1">
    <citation type="submission" date="2016-04" db="EMBL/GenBank/DDBJ databases">
        <title>Complete genome sequence of Thermococcus pacificus type strain P4.</title>
        <authorList>
            <person name="Oger P.M."/>
        </authorList>
    </citation>
    <scope>NUCLEOTIDE SEQUENCE [LARGE SCALE GENOMIC DNA]</scope>
    <source>
        <strain evidence="1 2">P-4</strain>
    </source>
</reference>
<organism evidence="1 2">
    <name type="scientific">Thermococcus pacificus</name>
    <dbReference type="NCBI Taxonomy" id="71998"/>
    <lineage>
        <taxon>Archaea</taxon>
        <taxon>Methanobacteriati</taxon>
        <taxon>Methanobacteriota</taxon>
        <taxon>Thermococci</taxon>
        <taxon>Thermococcales</taxon>
        <taxon>Thermococcaceae</taxon>
        <taxon>Thermococcus</taxon>
    </lineage>
</organism>
<name>A0A218P7W3_9EURY</name>
<dbReference type="Proteomes" id="UP000197418">
    <property type="component" value="Chromosome"/>
</dbReference>
<dbReference type="GeneID" id="33315754"/>
<gene>
    <name evidence="1" type="ORF">A3L08_05750</name>
</gene>
<proteinExistence type="predicted"/>
<sequence>MNKKFIGAIVILVLVLLPISYIGYGYTKFDEQIAPKPNAVSYQFVVIKPPESTNYVIISARTFLNLTQSGNWSPPTGSKIYPVTIITGITGDLGTDMNLTFRSRYERFTIIMGSTEVKTCSTDPSMFPGNCAERAAAVTEITAMASNIFKDHFYYEGLSQGMSESEAKAYAFKETTKRYGKAYLAFFTKAQIGLGTIGNEKHLAVILLGPAEGSESNRIIIPKQGLVVIEGKTDDALRAEIALIEKAINFSWPENNSTATG</sequence>
<keyword evidence="2" id="KW-1185">Reference proteome</keyword>
<accession>A0A218P7W3</accession>